<evidence type="ECO:0000256" key="1">
    <source>
        <dbReference type="SAM" id="MobiDB-lite"/>
    </source>
</evidence>
<dbReference type="EMBL" id="JAGHQL010000009">
    <property type="protein sequence ID" value="KAH0545182.1"/>
    <property type="molecule type" value="Genomic_DNA"/>
</dbReference>
<feature type="region of interest" description="Disordered" evidence="1">
    <location>
        <begin position="79"/>
        <end position="114"/>
    </location>
</feature>
<comment type="caution">
    <text evidence="3">The sequence shown here is derived from an EMBL/GenBank/DDBJ whole genome shotgun (WGS) entry which is preliminary data.</text>
</comment>
<organism evidence="3 4">
    <name type="scientific">Glutinoglossum americanum</name>
    <dbReference type="NCBI Taxonomy" id="1670608"/>
    <lineage>
        <taxon>Eukaryota</taxon>
        <taxon>Fungi</taxon>
        <taxon>Dikarya</taxon>
        <taxon>Ascomycota</taxon>
        <taxon>Pezizomycotina</taxon>
        <taxon>Geoglossomycetes</taxon>
        <taxon>Geoglossales</taxon>
        <taxon>Geoglossaceae</taxon>
        <taxon>Glutinoglossum</taxon>
    </lineage>
</organism>
<dbReference type="OrthoDB" id="6513042at2759"/>
<dbReference type="Gene3D" id="2.40.30.270">
    <property type="match status" value="1"/>
</dbReference>
<accession>A0A9P8IG12</accession>
<protein>
    <recommendedName>
        <fullName evidence="2">Helicase SMUBP-2/HCS1 1B domain-containing protein</fullName>
    </recommendedName>
</protein>
<reference evidence="3" key="1">
    <citation type="submission" date="2021-03" db="EMBL/GenBank/DDBJ databases">
        <title>Comparative genomics and phylogenomic investigation of the class Geoglossomycetes provide insights into ecological specialization and systematics.</title>
        <authorList>
            <person name="Melie T."/>
            <person name="Pirro S."/>
            <person name="Miller A.N."/>
            <person name="Quandt A."/>
        </authorList>
    </citation>
    <scope>NUCLEOTIDE SEQUENCE</scope>
    <source>
        <strain evidence="3">GBOQ0MN5Z8</strain>
    </source>
</reference>
<evidence type="ECO:0000313" key="4">
    <source>
        <dbReference type="Proteomes" id="UP000698800"/>
    </source>
</evidence>
<dbReference type="AlphaFoldDB" id="A0A9P8IG12"/>
<evidence type="ECO:0000259" key="2">
    <source>
        <dbReference type="Pfam" id="PF21138"/>
    </source>
</evidence>
<dbReference type="Proteomes" id="UP000698800">
    <property type="component" value="Unassembled WGS sequence"/>
</dbReference>
<dbReference type="GO" id="GO:0003723">
    <property type="term" value="F:RNA binding"/>
    <property type="evidence" value="ECO:0007669"/>
    <property type="project" value="InterPro"/>
</dbReference>
<dbReference type="InterPro" id="IPR048761">
    <property type="entry name" value="SMUBP-2_HCS1_1B"/>
</dbReference>
<dbReference type="Pfam" id="PF21138">
    <property type="entry name" value="SMUBP-2_HCS1_1B"/>
    <property type="match status" value="1"/>
</dbReference>
<gene>
    <name evidence="3" type="ORF">FGG08_000794</name>
</gene>
<evidence type="ECO:0000313" key="3">
    <source>
        <dbReference type="EMBL" id="KAH0545182.1"/>
    </source>
</evidence>
<name>A0A9P8IG12_9PEZI</name>
<keyword evidence="4" id="KW-1185">Reference proteome</keyword>
<proteinExistence type="predicted"/>
<feature type="domain" description="Helicase SMUBP-2/HCS1 1B" evidence="2">
    <location>
        <begin position="15"/>
        <end position="137"/>
    </location>
</feature>
<sequence length="145" mass="15112">MASTIATDISSFAATQLLLLDYELQAEVAEVTALVSQSSPTALQRAGIAILNLIVSSQRTGLGGRTVVDLELDSAVGGGELPEHGIRTGDIVSVQEQPAGTARRKEKSDLKSRGSEGVVVKVTGSKVAVALNKEDEDLPSGKIWV</sequence>